<dbReference type="InterPro" id="IPR045082">
    <property type="entry name" value="ATP_syn_F0_a_bact/chloroplast"/>
</dbReference>
<keyword evidence="11" id="KW-1003">Cell membrane</keyword>
<feature type="transmembrane region" description="Helical" evidence="11">
    <location>
        <begin position="57"/>
        <end position="78"/>
    </location>
</feature>
<keyword evidence="8 11" id="KW-0406">Ion transport</keyword>
<keyword evidence="9 11" id="KW-0472">Membrane</keyword>
<dbReference type="Pfam" id="PF00119">
    <property type="entry name" value="ATP-synt_A"/>
    <property type="match status" value="1"/>
</dbReference>
<evidence type="ECO:0000256" key="3">
    <source>
        <dbReference type="ARBA" id="ARBA00022448"/>
    </source>
</evidence>
<feature type="transmembrane region" description="Helical" evidence="11">
    <location>
        <begin position="335"/>
        <end position="353"/>
    </location>
</feature>
<dbReference type="GO" id="GO:0005886">
    <property type="term" value="C:plasma membrane"/>
    <property type="evidence" value="ECO:0007669"/>
    <property type="project" value="UniProtKB-SubCell"/>
</dbReference>
<dbReference type="PANTHER" id="PTHR42823">
    <property type="entry name" value="ATP SYNTHASE SUBUNIT A, CHLOROPLASTIC"/>
    <property type="match status" value="1"/>
</dbReference>
<dbReference type="HAMAP" id="MF_01393">
    <property type="entry name" value="ATP_synth_a_bact"/>
    <property type="match status" value="1"/>
</dbReference>
<dbReference type="InterPro" id="IPR023011">
    <property type="entry name" value="ATP_synth_F0_asu_AS"/>
</dbReference>
<comment type="subcellular location">
    <subcellularLocation>
        <location evidence="11 12">Cell membrane</location>
        <topology evidence="11 12">Multi-pass membrane protein</topology>
    </subcellularLocation>
    <subcellularLocation>
        <location evidence="1">Membrane</location>
        <topology evidence="1">Multi-pass membrane protein</topology>
    </subcellularLocation>
</comment>
<organism evidence="14 15">
    <name type="scientific">Sumerlaea chitinivorans</name>
    <dbReference type="NCBI Taxonomy" id="2250252"/>
    <lineage>
        <taxon>Bacteria</taxon>
        <taxon>Candidatus Sumerlaeota</taxon>
        <taxon>Candidatus Sumerlaeia</taxon>
        <taxon>Candidatus Sumerlaeales</taxon>
        <taxon>Candidatus Sumerlaeaceae</taxon>
        <taxon>Candidatus Sumerlaea</taxon>
    </lineage>
</organism>
<feature type="transmembrane region" description="Helical" evidence="11">
    <location>
        <begin position="440"/>
        <end position="465"/>
    </location>
</feature>
<dbReference type="GO" id="GO:0046933">
    <property type="term" value="F:proton-transporting ATP synthase activity, rotational mechanism"/>
    <property type="evidence" value="ECO:0007669"/>
    <property type="project" value="UniProtKB-UniRule"/>
</dbReference>
<dbReference type="GO" id="GO:0045259">
    <property type="term" value="C:proton-transporting ATP synthase complex"/>
    <property type="evidence" value="ECO:0007669"/>
    <property type="project" value="UniProtKB-KW"/>
</dbReference>
<comment type="similarity">
    <text evidence="2 11 12">Belongs to the ATPase A chain family.</text>
</comment>
<dbReference type="NCBIfam" id="TIGR01131">
    <property type="entry name" value="ATP_synt_6_or_A"/>
    <property type="match status" value="1"/>
</dbReference>
<keyword evidence="7 11" id="KW-1133">Transmembrane helix</keyword>
<feature type="transmembrane region" description="Helical" evidence="11">
    <location>
        <begin position="308"/>
        <end position="328"/>
    </location>
</feature>
<evidence type="ECO:0000256" key="10">
    <source>
        <dbReference type="ARBA" id="ARBA00023310"/>
    </source>
</evidence>
<dbReference type="PROSITE" id="PS00449">
    <property type="entry name" value="ATPASE_A"/>
    <property type="match status" value="1"/>
</dbReference>
<feature type="transmembrane region" description="Helical" evidence="11">
    <location>
        <begin position="410"/>
        <end position="428"/>
    </location>
</feature>
<dbReference type="EMBL" id="CP030759">
    <property type="protein sequence ID" value="AXA34907.1"/>
    <property type="molecule type" value="Genomic_DNA"/>
</dbReference>
<evidence type="ECO:0000256" key="6">
    <source>
        <dbReference type="ARBA" id="ARBA00022781"/>
    </source>
</evidence>
<protein>
    <recommendedName>
        <fullName evidence="11 12">ATP synthase subunit a</fullName>
    </recommendedName>
    <alternativeName>
        <fullName evidence="11">ATP synthase F0 sector subunit a</fullName>
    </alternativeName>
    <alternativeName>
        <fullName evidence="11">F-ATPase subunit 6</fullName>
    </alternativeName>
</protein>
<keyword evidence="3 11" id="KW-0813">Transport</keyword>
<evidence type="ECO:0000256" key="5">
    <source>
        <dbReference type="ARBA" id="ARBA00022692"/>
    </source>
</evidence>
<gene>
    <name evidence="11" type="primary">atpB</name>
    <name evidence="14" type="ORF">BRCON_0130</name>
</gene>
<comment type="caution">
    <text evidence="11">Lacks conserved residue(s) required for the propagation of feature annotation.</text>
</comment>
<dbReference type="InterPro" id="IPR035908">
    <property type="entry name" value="F0_ATP_A_sf"/>
</dbReference>
<evidence type="ECO:0000256" key="8">
    <source>
        <dbReference type="ARBA" id="ARBA00023065"/>
    </source>
</evidence>
<evidence type="ECO:0000256" key="4">
    <source>
        <dbReference type="ARBA" id="ARBA00022547"/>
    </source>
</evidence>
<evidence type="ECO:0000313" key="14">
    <source>
        <dbReference type="EMBL" id="AXA34907.1"/>
    </source>
</evidence>
<evidence type="ECO:0000256" key="9">
    <source>
        <dbReference type="ARBA" id="ARBA00023136"/>
    </source>
</evidence>
<feature type="transmembrane region" description="Helical" evidence="11">
    <location>
        <begin position="248"/>
        <end position="265"/>
    </location>
</feature>
<evidence type="ECO:0000313" key="15">
    <source>
        <dbReference type="Proteomes" id="UP000262583"/>
    </source>
</evidence>
<dbReference type="KEGG" id="schv:BRCON_0130"/>
<keyword evidence="6 11" id="KW-0375">Hydrogen ion transport</keyword>
<feature type="transmembrane region" description="Helical" evidence="11">
    <location>
        <begin position="84"/>
        <end position="107"/>
    </location>
</feature>
<dbReference type="Proteomes" id="UP000262583">
    <property type="component" value="Chromosome"/>
</dbReference>
<comment type="function">
    <text evidence="11 12">Key component of the proton channel; it plays a direct role in the translocation of protons across the membrane.</text>
</comment>
<dbReference type="PRINTS" id="PR00123">
    <property type="entry name" value="ATPASEA"/>
</dbReference>
<keyword evidence="10 11" id="KW-0066">ATP synthesis</keyword>
<evidence type="ECO:0000256" key="11">
    <source>
        <dbReference type="HAMAP-Rule" id="MF_01393"/>
    </source>
</evidence>
<dbReference type="GO" id="GO:0042777">
    <property type="term" value="P:proton motive force-driven plasma membrane ATP synthesis"/>
    <property type="evidence" value="ECO:0007669"/>
    <property type="project" value="TreeGrafter"/>
</dbReference>
<dbReference type="PANTHER" id="PTHR42823:SF3">
    <property type="entry name" value="ATP SYNTHASE SUBUNIT A, CHLOROPLASTIC"/>
    <property type="match status" value="1"/>
</dbReference>
<evidence type="ECO:0000256" key="1">
    <source>
        <dbReference type="ARBA" id="ARBA00004141"/>
    </source>
</evidence>
<dbReference type="CDD" id="cd00310">
    <property type="entry name" value="ATP-synt_Fo_a_6"/>
    <property type="match status" value="1"/>
</dbReference>
<feature type="transmembrane region" description="Helical" evidence="11">
    <location>
        <begin position="373"/>
        <end position="389"/>
    </location>
</feature>
<sequence length="492" mass="52502">MFAIIGAAVFALWDWRAAIVYFGACSWALGNIFVWAGLFRTLLVSGKRNSAALLKWISIKVGFLALGFVALFVGAPYTTLELTALILGVSCVLVSATLVATVNVLAAKEFGSVPSKNSASGSLTVLLLLTSILLGATPLTAARSEVALDRGRDYRSVQHVPPTGLAESQQSPVLLAQAHEAENAHGVATDASHSAGHEAEAHGSGEAGGHAPATPSLPNLVTILLGMKIGGVAIADTPLGHFLHTYEYQIFLVFITIFLCLLIWLTKGLRALLPGPVQAASELIVEGFLNFTASILGSREQARKHFPFVGSLFIFIWANNMFGIVPLFTGATSMFTTTAPLALIVFFYVHYFAIREGGVKHWLLHLMGNPDSVVGWALAPFLFILEVIGELAKPLSLSLRLYGNIMGEHILSGVFLILGIAFMGAVWAHPWVGLPLHLPFLFLSLLVGTIQALVFTLLATIYLALLLPHEHHEAHEPDHGAGEPATAGGAHH</sequence>
<dbReference type="InterPro" id="IPR000568">
    <property type="entry name" value="ATP_synth_F0_asu"/>
</dbReference>
<dbReference type="AlphaFoldDB" id="A0A2Z4Y146"/>
<evidence type="ECO:0000256" key="13">
    <source>
        <dbReference type="SAM" id="MobiDB-lite"/>
    </source>
</evidence>
<dbReference type="Gene3D" id="1.20.120.220">
    <property type="entry name" value="ATP synthase, F0 complex, subunit A"/>
    <property type="match status" value="1"/>
</dbReference>
<name>A0A2Z4Y146_SUMC1</name>
<keyword evidence="5 11" id="KW-0812">Transmembrane</keyword>
<evidence type="ECO:0000256" key="2">
    <source>
        <dbReference type="ARBA" id="ARBA00006810"/>
    </source>
</evidence>
<accession>A0A2Z4Y146</accession>
<feature type="transmembrane region" description="Helical" evidence="11">
    <location>
        <begin position="28"/>
        <end position="45"/>
    </location>
</feature>
<proteinExistence type="inferred from homology"/>
<evidence type="ECO:0000256" key="12">
    <source>
        <dbReference type="RuleBase" id="RU000483"/>
    </source>
</evidence>
<reference evidence="14 15" key="1">
    <citation type="submission" date="2018-05" db="EMBL/GenBank/DDBJ databases">
        <title>A metagenomic window into the 2 km-deep terrestrial subsurface aquifer revealed taxonomically and functionally diverse microbial community comprising novel uncultured bacterial lineages.</title>
        <authorList>
            <person name="Kadnikov V.V."/>
            <person name="Mardanov A.V."/>
            <person name="Beletsky A.V."/>
            <person name="Banks D."/>
            <person name="Pimenov N.V."/>
            <person name="Frank Y.A."/>
            <person name="Karnachuk O.V."/>
            <person name="Ravin N.V."/>
        </authorList>
    </citation>
    <scope>NUCLEOTIDE SEQUENCE [LARGE SCALE GENOMIC DNA]</scope>
    <source>
        <strain evidence="14">BY</strain>
    </source>
</reference>
<evidence type="ECO:0000256" key="7">
    <source>
        <dbReference type="ARBA" id="ARBA00022989"/>
    </source>
</evidence>
<dbReference type="SUPFAM" id="SSF81336">
    <property type="entry name" value="F1F0 ATP synthase subunit A"/>
    <property type="match status" value="1"/>
</dbReference>
<feature type="region of interest" description="Disordered" evidence="13">
    <location>
        <begin position="186"/>
        <end position="211"/>
    </location>
</feature>
<feature type="transmembrane region" description="Helical" evidence="11">
    <location>
        <begin position="119"/>
        <end position="141"/>
    </location>
</feature>
<keyword evidence="4 11" id="KW-0138">CF(0)</keyword>